<reference evidence="3 4" key="1">
    <citation type="submission" date="2023-07" db="EMBL/GenBank/DDBJ databases">
        <title>Sequencing the genomes of 1000 actinobacteria strains.</title>
        <authorList>
            <person name="Klenk H.-P."/>
        </authorList>
    </citation>
    <scope>NUCLEOTIDE SEQUENCE [LARGE SCALE GENOMIC DNA]</scope>
    <source>
        <strain evidence="3 4">DSM 46740</strain>
    </source>
</reference>
<accession>A0ABT9Q4G9</accession>
<feature type="compositionally biased region" description="Basic and acidic residues" evidence="1">
    <location>
        <begin position="331"/>
        <end position="341"/>
    </location>
</feature>
<sequence length="350" mass="36978">MIRTLSQTLPRLLAVLVAALLTVPLVPTGALAEPTLTWSVQPAGQQGPDGRRWIELALDPGQSVTEHLAVRNFGDASAVFALKAADGYLTDKGRFNMLQSDRPSVDGGTWIKVQNEVTVGANETKVVPFTITVPRDASPGDHPAGIAATVTSASGTVSVESRVGFRVMMRATGTIKAAVAAGDLTATYEQSWNPFSSGVIRVRYTATNKGNVAVSGAGEVTVSDLSGLAERDTKTAVEEIFPGDSRTVETRIAGVWALGPLSTSVTVSPSVQGGAAPGAVVENAATGVTVWTVPWPQLALVALLVILFFSYRAITRRRRRRLADLLARARDEGRAEAKESPRNTQVQGRP</sequence>
<dbReference type="Proteomes" id="UP001225356">
    <property type="component" value="Unassembled WGS sequence"/>
</dbReference>
<evidence type="ECO:0000256" key="1">
    <source>
        <dbReference type="SAM" id="MobiDB-lite"/>
    </source>
</evidence>
<keyword evidence="2" id="KW-0472">Membrane</keyword>
<keyword evidence="2" id="KW-1133">Transmembrane helix</keyword>
<keyword evidence="4" id="KW-1185">Reference proteome</keyword>
<feature type="transmembrane region" description="Helical" evidence="2">
    <location>
        <begin position="295"/>
        <end position="314"/>
    </location>
</feature>
<keyword evidence="2" id="KW-0812">Transmembrane</keyword>
<comment type="caution">
    <text evidence="3">The sequence shown here is derived from an EMBL/GenBank/DDBJ whole genome shotgun (WGS) entry which is preliminary data.</text>
</comment>
<evidence type="ECO:0000313" key="4">
    <source>
        <dbReference type="Proteomes" id="UP001225356"/>
    </source>
</evidence>
<gene>
    <name evidence="3" type="ORF">J2853_000847</name>
</gene>
<evidence type="ECO:0000313" key="3">
    <source>
        <dbReference type="EMBL" id="MDP9841636.1"/>
    </source>
</evidence>
<evidence type="ECO:0008006" key="5">
    <source>
        <dbReference type="Google" id="ProtNLM"/>
    </source>
</evidence>
<dbReference type="EMBL" id="JAUSQU010000001">
    <property type="protein sequence ID" value="MDP9841636.1"/>
    <property type="molecule type" value="Genomic_DNA"/>
</dbReference>
<name>A0ABT9Q4G9_9ACTN</name>
<evidence type="ECO:0000256" key="2">
    <source>
        <dbReference type="SAM" id="Phobius"/>
    </source>
</evidence>
<protein>
    <recommendedName>
        <fullName evidence="5">DUF916 domain-containing protein</fullName>
    </recommendedName>
</protein>
<dbReference type="RefSeq" id="WP_307555132.1">
    <property type="nucleotide sequence ID" value="NZ_JAUSQU010000001.1"/>
</dbReference>
<proteinExistence type="predicted"/>
<feature type="region of interest" description="Disordered" evidence="1">
    <location>
        <begin position="331"/>
        <end position="350"/>
    </location>
</feature>
<organism evidence="3 4">
    <name type="scientific">Streptosporangium lutulentum</name>
    <dbReference type="NCBI Taxonomy" id="1461250"/>
    <lineage>
        <taxon>Bacteria</taxon>
        <taxon>Bacillati</taxon>
        <taxon>Actinomycetota</taxon>
        <taxon>Actinomycetes</taxon>
        <taxon>Streptosporangiales</taxon>
        <taxon>Streptosporangiaceae</taxon>
        <taxon>Streptosporangium</taxon>
    </lineage>
</organism>